<dbReference type="PANTHER" id="PTHR45856">
    <property type="entry name" value="ALPHA/BETA-HYDROLASES SUPERFAMILY PROTEIN"/>
    <property type="match status" value="1"/>
</dbReference>
<evidence type="ECO:0000256" key="1">
    <source>
        <dbReference type="SAM" id="SignalP"/>
    </source>
</evidence>
<dbReference type="Proteomes" id="UP000688137">
    <property type="component" value="Unassembled WGS sequence"/>
</dbReference>
<dbReference type="OMA" id="ETDINGW"/>
<dbReference type="Pfam" id="PF01764">
    <property type="entry name" value="Lipase_3"/>
    <property type="match status" value="1"/>
</dbReference>
<dbReference type="GO" id="GO:0006629">
    <property type="term" value="P:lipid metabolic process"/>
    <property type="evidence" value="ECO:0007669"/>
    <property type="project" value="InterPro"/>
</dbReference>
<dbReference type="InterPro" id="IPR002921">
    <property type="entry name" value="Fungal_lipase-type"/>
</dbReference>
<sequence length="295" mass="33801">MTYSIIALCILLTVVNGNVEERIEKLMGLQQNYQHTQSESFFYYTQVAKCSLKSISNWNCGSFCEHHPDMVEVKAFYKSDHHAQAYVGYNKKENLVVVVYRSTQDFINWYNNIKFFKHDFGDCKNCKVHLGFWETYDDVSQEVLAAAKHLKEKYPTSKILVTGHSLGGAVAYLAAVDLKKLGYNIDYFFTYGAPRIGTHEFAVWFTSYVGATEHWRVTHYRDMVIHQPPSSFSYKHPPQEVWYAHDNKSYKICSSGIDEDPTCANSIIGDSAADHTSYFNVSGACTEEFTEDIEI</sequence>
<dbReference type="EMBL" id="CAJJDM010000059">
    <property type="protein sequence ID" value="CAD8077302.1"/>
    <property type="molecule type" value="Genomic_DNA"/>
</dbReference>
<reference evidence="3" key="1">
    <citation type="submission" date="2021-01" db="EMBL/GenBank/DDBJ databases">
        <authorList>
            <consortium name="Genoscope - CEA"/>
            <person name="William W."/>
        </authorList>
    </citation>
    <scope>NUCLEOTIDE SEQUENCE</scope>
</reference>
<evidence type="ECO:0000313" key="4">
    <source>
        <dbReference type="Proteomes" id="UP000688137"/>
    </source>
</evidence>
<dbReference type="AlphaFoldDB" id="A0A8S1MFA3"/>
<protein>
    <recommendedName>
        <fullName evidence="2">Fungal lipase-type domain-containing protein</fullName>
    </recommendedName>
</protein>
<evidence type="ECO:0000313" key="3">
    <source>
        <dbReference type="EMBL" id="CAD8077302.1"/>
    </source>
</evidence>
<gene>
    <name evidence="3" type="ORF">PPRIM_AZ9-3.1.T0580045</name>
</gene>
<name>A0A8S1MFA3_PARPR</name>
<organism evidence="3 4">
    <name type="scientific">Paramecium primaurelia</name>
    <dbReference type="NCBI Taxonomy" id="5886"/>
    <lineage>
        <taxon>Eukaryota</taxon>
        <taxon>Sar</taxon>
        <taxon>Alveolata</taxon>
        <taxon>Ciliophora</taxon>
        <taxon>Intramacronucleata</taxon>
        <taxon>Oligohymenophorea</taxon>
        <taxon>Peniculida</taxon>
        <taxon>Parameciidae</taxon>
        <taxon>Paramecium</taxon>
    </lineage>
</organism>
<keyword evidence="4" id="KW-1185">Reference proteome</keyword>
<dbReference type="InterPro" id="IPR051218">
    <property type="entry name" value="Sec_MonoDiacylglyc_Lipase"/>
</dbReference>
<keyword evidence="1" id="KW-0732">Signal</keyword>
<comment type="caution">
    <text evidence="3">The sequence shown here is derived from an EMBL/GenBank/DDBJ whole genome shotgun (WGS) entry which is preliminary data.</text>
</comment>
<dbReference type="CDD" id="cd00519">
    <property type="entry name" value="Lipase_3"/>
    <property type="match status" value="1"/>
</dbReference>
<accession>A0A8S1MFA3</accession>
<feature type="chain" id="PRO_5035855138" description="Fungal lipase-type domain-containing protein" evidence="1">
    <location>
        <begin position="18"/>
        <end position="295"/>
    </location>
</feature>
<dbReference type="PANTHER" id="PTHR45856:SF25">
    <property type="entry name" value="FUNGAL LIPASE-LIKE DOMAIN-CONTAINING PROTEIN"/>
    <property type="match status" value="1"/>
</dbReference>
<feature type="domain" description="Fungal lipase-type" evidence="2">
    <location>
        <begin position="97"/>
        <end position="230"/>
    </location>
</feature>
<feature type="signal peptide" evidence="1">
    <location>
        <begin position="1"/>
        <end position="17"/>
    </location>
</feature>
<proteinExistence type="predicted"/>
<evidence type="ECO:0000259" key="2">
    <source>
        <dbReference type="Pfam" id="PF01764"/>
    </source>
</evidence>